<gene>
    <name evidence="1" type="ORF">SAMN04488109_0638</name>
</gene>
<accession>A0A1M5KGZ6</accession>
<dbReference type="InterPro" id="IPR054207">
    <property type="entry name" value="DUF6913"/>
</dbReference>
<dbReference type="Pfam" id="PF21857">
    <property type="entry name" value="DUF6913"/>
    <property type="match status" value="1"/>
</dbReference>
<dbReference type="Proteomes" id="UP000184212">
    <property type="component" value="Unassembled WGS sequence"/>
</dbReference>
<organism evidence="1 2">
    <name type="scientific">Chryseolinea serpens</name>
    <dbReference type="NCBI Taxonomy" id="947013"/>
    <lineage>
        <taxon>Bacteria</taxon>
        <taxon>Pseudomonadati</taxon>
        <taxon>Bacteroidota</taxon>
        <taxon>Cytophagia</taxon>
        <taxon>Cytophagales</taxon>
        <taxon>Fulvivirgaceae</taxon>
        <taxon>Chryseolinea</taxon>
    </lineage>
</organism>
<dbReference type="STRING" id="947013.SAMN04488109_0638"/>
<evidence type="ECO:0000313" key="1">
    <source>
        <dbReference type="EMBL" id="SHG52017.1"/>
    </source>
</evidence>
<sequence length="169" mass="19820">MIKLNFLKMRTDRLLKNNKAVRSTVSYKKAEKIGIIFSVEDKPKHETVKELIRKFEHDGKQVEVLEFLPNNKDNYEFKFNFFSEKDLSFLGDITSPDAINFAEIPFDFLYYLDITPNPLVLNILARSQAKCRVGCAWDDGLPYFEFMIESKSSLRDMIDSMHKYTTQIK</sequence>
<name>A0A1M5KGZ6_9BACT</name>
<proteinExistence type="predicted"/>
<dbReference type="AlphaFoldDB" id="A0A1M5KGZ6"/>
<protein>
    <submittedName>
        <fullName evidence="1">Uncharacterized protein</fullName>
    </submittedName>
</protein>
<keyword evidence="2" id="KW-1185">Reference proteome</keyword>
<dbReference type="EMBL" id="FQWQ01000001">
    <property type="protein sequence ID" value="SHG52017.1"/>
    <property type="molecule type" value="Genomic_DNA"/>
</dbReference>
<evidence type="ECO:0000313" key="2">
    <source>
        <dbReference type="Proteomes" id="UP000184212"/>
    </source>
</evidence>
<dbReference type="RefSeq" id="WP_394333992.1">
    <property type="nucleotide sequence ID" value="NZ_FQWQ01000001.1"/>
</dbReference>
<reference evidence="1 2" key="1">
    <citation type="submission" date="2016-11" db="EMBL/GenBank/DDBJ databases">
        <authorList>
            <person name="Jaros S."/>
            <person name="Januszkiewicz K."/>
            <person name="Wedrychowicz H."/>
        </authorList>
    </citation>
    <scope>NUCLEOTIDE SEQUENCE [LARGE SCALE GENOMIC DNA]</scope>
    <source>
        <strain evidence="1 2">DSM 24574</strain>
    </source>
</reference>